<feature type="domain" description="Glycosyl hydrolase family 13 catalytic" evidence="6">
    <location>
        <begin position="48"/>
        <end position="134"/>
    </location>
</feature>
<dbReference type="GO" id="GO:0046872">
    <property type="term" value="F:metal ion binding"/>
    <property type="evidence" value="ECO:0007669"/>
    <property type="project" value="UniProtKB-KW"/>
</dbReference>
<evidence type="ECO:0000259" key="6">
    <source>
        <dbReference type="Pfam" id="PF00128"/>
    </source>
</evidence>
<gene>
    <name evidence="7" type="ORF">MYCIT1_LOCUS29400</name>
</gene>
<dbReference type="EMBL" id="CAVNYO010000436">
    <property type="protein sequence ID" value="CAK5279383.1"/>
    <property type="molecule type" value="Genomic_DNA"/>
</dbReference>
<keyword evidence="8" id="KW-1185">Reference proteome</keyword>
<keyword evidence="3" id="KW-0479">Metal-binding</keyword>
<reference evidence="7" key="1">
    <citation type="submission" date="2023-11" db="EMBL/GenBank/DDBJ databases">
        <authorList>
            <person name="De Vega J J."/>
            <person name="De Vega J J."/>
        </authorList>
    </citation>
    <scope>NUCLEOTIDE SEQUENCE</scope>
</reference>
<evidence type="ECO:0000256" key="4">
    <source>
        <dbReference type="ARBA" id="ARBA00022729"/>
    </source>
</evidence>
<comment type="caution">
    <text evidence="7">The sequence shown here is derived from an EMBL/GenBank/DDBJ whole genome shotgun (WGS) entry which is preliminary data.</text>
</comment>
<dbReference type="SUPFAM" id="SSF51445">
    <property type="entry name" value="(Trans)glycosidases"/>
    <property type="match status" value="1"/>
</dbReference>
<organism evidence="7 8">
    <name type="scientific">Mycena citricolor</name>
    <dbReference type="NCBI Taxonomy" id="2018698"/>
    <lineage>
        <taxon>Eukaryota</taxon>
        <taxon>Fungi</taxon>
        <taxon>Dikarya</taxon>
        <taxon>Basidiomycota</taxon>
        <taxon>Agaricomycotina</taxon>
        <taxon>Agaricomycetes</taxon>
        <taxon>Agaricomycetidae</taxon>
        <taxon>Agaricales</taxon>
        <taxon>Marasmiineae</taxon>
        <taxon>Mycenaceae</taxon>
        <taxon>Mycena</taxon>
    </lineage>
</organism>
<feature type="chain" id="PRO_5042286901" description="Glycosyl hydrolase family 13 catalytic domain-containing protein" evidence="5">
    <location>
        <begin position="22"/>
        <end position="134"/>
    </location>
</feature>
<dbReference type="GO" id="GO:0005975">
    <property type="term" value="P:carbohydrate metabolic process"/>
    <property type="evidence" value="ECO:0007669"/>
    <property type="project" value="InterPro"/>
</dbReference>
<accession>A0AAD2Q5S9</accession>
<evidence type="ECO:0000256" key="2">
    <source>
        <dbReference type="ARBA" id="ARBA00008061"/>
    </source>
</evidence>
<evidence type="ECO:0000256" key="5">
    <source>
        <dbReference type="SAM" id="SignalP"/>
    </source>
</evidence>
<dbReference type="InterPro" id="IPR006047">
    <property type="entry name" value="GH13_cat_dom"/>
</dbReference>
<feature type="signal peptide" evidence="5">
    <location>
        <begin position="1"/>
        <end position="21"/>
    </location>
</feature>
<dbReference type="Gene3D" id="3.20.20.80">
    <property type="entry name" value="Glycosidases"/>
    <property type="match status" value="1"/>
</dbReference>
<dbReference type="Pfam" id="PF00128">
    <property type="entry name" value="Alpha-amylase"/>
    <property type="match status" value="1"/>
</dbReference>
<dbReference type="Proteomes" id="UP001295794">
    <property type="component" value="Unassembled WGS sequence"/>
</dbReference>
<comment type="similarity">
    <text evidence="2">Belongs to the glycosyl hydrolase 13 family.</text>
</comment>
<dbReference type="InterPro" id="IPR017853">
    <property type="entry name" value="GH"/>
</dbReference>
<evidence type="ECO:0000256" key="3">
    <source>
        <dbReference type="ARBA" id="ARBA00022723"/>
    </source>
</evidence>
<protein>
    <recommendedName>
        <fullName evidence="6">Glycosyl hydrolase family 13 catalytic domain-containing protein</fullName>
    </recommendedName>
</protein>
<dbReference type="AlphaFoldDB" id="A0AAD2Q5S9"/>
<sequence>MLPSLITASLLGLGSLQGALAATAEQWRTRSIYQIITDRYSLEPGAVVNECVVSQATWCGGTWKGIMNKLDYIQNAGFTAIWISPVNQNYGGPRTAYGDPYHGYWPADISQLNDKMGTSDDLKALSAELHRRDM</sequence>
<dbReference type="PANTHER" id="PTHR10357:SF215">
    <property type="entry name" value="ALPHA-AMYLASE 1"/>
    <property type="match status" value="1"/>
</dbReference>
<evidence type="ECO:0000313" key="8">
    <source>
        <dbReference type="Proteomes" id="UP001295794"/>
    </source>
</evidence>
<evidence type="ECO:0000313" key="7">
    <source>
        <dbReference type="EMBL" id="CAK5279383.1"/>
    </source>
</evidence>
<dbReference type="PANTHER" id="PTHR10357">
    <property type="entry name" value="ALPHA-AMYLASE FAMILY MEMBER"/>
    <property type="match status" value="1"/>
</dbReference>
<keyword evidence="4 5" id="KW-0732">Signal</keyword>
<name>A0AAD2Q5S9_9AGAR</name>
<proteinExistence type="inferred from homology"/>
<evidence type="ECO:0000256" key="1">
    <source>
        <dbReference type="ARBA" id="ARBA00001913"/>
    </source>
</evidence>
<comment type="cofactor">
    <cofactor evidence="1">
        <name>Ca(2+)</name>
        <dbReference type="ChEBI" id="CHEBI:29108"/>
    </cofactor>
</comment>